<dbReference type="Proteomes" id="UP000018851">
    <property type="component" value="Chromosome"/>
</dbReference>
<gene>
    <name evidence="2" type="ORF">NX02_17065</name>
</gene>
<dbReference type="Pfam" id="PF00561">
    <property type="entry name" value="Abhydrolase_1"/>
    <property type="match status" value="1"/>
</dbReference>
<evidence type="ECO:0000259" key="1">
    <source>
        <dbReference type="Pfam" id="PF00561"/>
    </source>
</evidence>
<dbReference type="InterPro" id="IPR000073">
    <property type="entry name" value="AB_hydrolase_1"/>
</dbReference>
<feature type="domain" description="AB hydrolase-1" evidence="1">
    <location>
        <begin position="25"/>
        <end position="258"/>
    </location>
</feature>
<evidence type="ECO:0000313" key="2">
    <source>
        <dbReference type="EMBL" id="AHE55091.1"/>
    </source>
</evidence>
<dbReference type="STRING" id="1123269.NX02_17065"/>
<dbReference type="AlphaFoldDB" id="W0ADD7"/>
<dbReference type="SUPFAM" id="SSF53474">
    <property type="entry name" value="alpha/beta-Hydrolases"/>
    <property type="match status" value="1"/>
</dbReference>
<dbReference type="InterPro" id="IPR050228">
    <property type="entry name" value="Carboxylesterase_BioH"/>
</dbReference>
<dbReference type="EMBL" id="CP006644">
    <property type="protein sequence ID" value="AHE55091.1"/>
    <property type="molecule type" value="Genomic_DNA"/>
</dbReference>
<dbReference type="PRINTS" id="PR00111">
    <property type="entry name" value="ABHYDROLASE"/>
</dbReference>
<dbReference type="Gene3D" id="3.40.50.1820">
    <property type="entry name" value="alpha/beta hydrolase"/>
    <property type="match status" value="1"/>
</dbReference>
<dbReference type="KEGG" id="ssan:NX02_17065"/>
<evidence type="ECO:0000313" key="3">
    <source>
        <dbReference type="Proteomes" id="UP000018851"/>
    </source>
</evidence>
<dbReference type="OrthoDB" id="9808398at2"/>
<dbReference type="RefSeq" id="WP_025293278.1">
    <property type="nucleotide sequence ID" value="NZ_CP006644.1"/>
</dbReference>
<dbReference type="PANTHER" id="PTHR43194:SF2">
    <property type="entry name" value="PEROXISOMAL MEMBRANE PROTEIN LPX1"/>
    <property type="match status" value="1"/>
</dbReference>
<reference evidence="2 3" key="1">
    <citation type="submission" date="2013-07" db="EMBL/GenBank/DDBJ databases">
        <title>Completed genome of Sphingomonas sanxanigenens NX02.</title>
        <authorList>
            <person name="Ma T."/>
            <person name="Huang H."/>
            <person name="Wu M."/>
            <person name="Li X."/>
            <person name="Li G."/>
        </authorList>
    </citation>
    <scope>NUCLEOTIDE SEQUENCE [LARGE SCALE GENOMIC DNA]</scope>
    <source>
        <strain evidence="2 3">NX02</strain>
    </source>
</reference>
<keyword evidence="3" id="KW-1185">Reference proteome</keyword>
<dbReference type="HOGENOM" id="CLU_020336_31_0_5"/>
<proteinExistence type="predicted"/>
<organism evidence="2 3">
    <name type="scientific">Sphingomonas sanxanigenens DSM 19645 = NX02</name>
    <dbReference type="NCBI Taxonomy" id="1123269"/>
    <lineage>
        <taxon>Bacteria</taxon>
        <taxon>Pseudomonadati</taxon>
        <taxon>Pseudomonadota</taxon>
        <taxon>Alphaproteobacteria</taxon>
        <taxon>Sphingomonadales</taxon>
        <taxon>Sphingomonadaceae</taxon>
        <taxon>Sphingomonas</taxon>
    </lineage>
</organism>
<dbReference type="PATRIC" id="fig|1123269.5.peg.3338"/>
<accession>W0ADD7</accession>
<dbReference type="InterPro" id="IPR029058">
    <property type="entry name" value="AB_hydrolase_fold"/>
</dbReference>
<protein>
    <recommendedName>
        <fullName evidence="1">AB hydrolase-1 domain-containing protein</fullName>
    </recommendedName>
</protein>
<sequence>MTITYEASDGVALVADAAGPEGGMPVLILHGGGQTRGAWRNAVAALGARGYRAVALDQRGHGDSGWSSDGGYTLDRFADDLRGVIAGFATPPVLVGASLGGLASLLAVGEAPCAPASAIVLVDIVPWMEKRGGEQVVGFMRGTLGGFDTLDQAADAIADYLPHRPRPERLDGLSRNLRHRHDGRWYWHWDPNFVRPQDGWDMEAINQRLSAAARAVAQPLLLVHGTASEIVSAEGAARFRTLLPDAEVVPIAGAHHMVAGDDNDAFLGALTAFLDRLAVKAA</sequence>
<name>W0ADD7_9SPHN</name>
<dbReference type="PANTHER" id="PTHR43194">
    <property type="entry name" value="HYDROLASE ALPHA/BETA FOLD FAMILY"/>
    <property type="match status" value="1"/>
</dbReference>
<dbReference type="eggNOG" id="COG2267">
    <property type="taxonomic scope" value="Bacteria"/>
</dbReference>